<sequence length="181" mass="19446">MMSLKKIDGKQLFKLGLLGLGVGICNIVAVMPALASPAPIFEPVLDELTTSNFAVRLPTSVPTDVELHPFTRNKHPGFHILTVGTSPECSGERCLAFNIVTIPEPNTWPTPEENRLTPLTPIVLGNGIQGYTAEAMGFASVEWMQDGTLYILNYSTDILSFEDAIAMATSMATEPPVSGAQ</sequence>
<evidence type="ECO:0000313" key="1">
    <source>
        <dbReference type="EMBL" id="NEZ57460.1"/>
    </source>
</evidence>
<dbReference type="RefSeq" id="WP_163699550.1">
    <property type="nucleotide sequence ID" value="NZ_QXHD01000004.1"/>
</dbReference>
<proteinExistence type="predicted"/>
<evidence type="ECO:0000313" key="2">
    <source>
        <dbReference type="Proteomes" id="UP000481033"/>
    </source>
</evidence>
<evidence type="ECO:0008006" key="3">
    <source>
        <dbReference type="Google" id="ProtNLM"/>
    </source>
</evidence>
<dbReference type="Proteomes" id="UP000481033">
    <property type="component" value="Unassembled WGS sequence"/>
</dbReference>
<gene>
    <name evidence="1" type="ORF">DXZ20_17620</name>
</gene>
<protein>
    <recommendedName>
        <fullName evidence="3">DUF4367 domain-containing protein</fullName>
    </recommendedName>
</protein>
<dbReference type="EMBL" id="QXHD01000004">
    <property type="protein sequence ID" value="NEZ57460.1"/>
    <property type="molecule type" value="Genomic_DNA"/>
</dbReference>
<comment type="caution">
    <text evidence="1">The sequence shown here is derived from an EMBL/GenBank/DDBJ whole genome shotgun (WGS) entry which is preliminary data.</text>
</comment>
<accession>A0A6M0RNJ7</accession>
<name>A0A6M0RNJ7_9CYAN</name>
<keyword evidence="2" id="KW-1185">Reference proteome</keyword>
<dbReference type="AlphaFoldDB" id="A0A6M0RNJ7"/>
<organism evidence="1 2">
    <name type="scientific">Adonisia turfae CCMR0081</name>
    <dbReference type="NCBI Taxonomy" id="2292702"/>
    <lineage>
        <taxon>Bacteria</taxon>
        <taxon>Bacillati</taxon>
        <taxon>Cyanobacteriota</taxon>
        <taxon>Adonisia</taxon>
        <taxon>Adonisia turfae</taxon>
    </lineage>
</organism>
<reference evidence="1 2" key="1">
    <citation type="journal article" date="2020" name="Microb. Ecol.">
        <title>Ecogenomics of the Marine Benthic Filamentous Cyanobacterium Adonisia.</title>
        <authorList>
            <person name="Walter J.M."/>
            <person name="Coutinho F.H."/>
            <person name="Leomil L."/>
            <person name="Hargreaves P.I."/>
            <person name="Campeao M.E."/>
            <person name="Vieira V.V."/>
            <person name="Silva B.S."/>
            <person name="Fistarol G.O."/>
            <person name="Salomon P.S."/>
            <person name="Sawabe T."/>
            <person name="Mino S."/>
            <person name="Hosokawa M."/>
            <person name="Miyashita H."/>
            <person name="Maruyama F."/>
            <person name="van Verk M.C."/>
            <person name="Dutilh B.E."/>
            <person name="Thompson C.C."/>
            <person name="Thompson F.L."/>
        </authorList>
    </citation>
    <scope>NUCLEOTIDE SEQUENCE [LARGE SCALE GENOMIC DNA]</scope>
    <source>
        <strain evidence="1 2">CCMR0081</strain>
    </source>
</reference>